<dbReference type="Gene3D" id="1.10.132.20">
    <property type="entry name" value="Ribosome-recycling factor"/>
    <property type="match status" value="1"/>
</dbReference>
<organism evidence="5 6">
    <name type="scientific">Candidatus Roizmanbacteria bacterium RIFCSPLOWO2_01_FULL_44_13</name>
    <dbReference type="NCBI Taxonomy" id="1802069"/>
    <lineage>
        <taxon>Bacteria</taxon>
        <taxon>Candidatus Roizmaniibacteriota</taxon>
    </lineage>
</organism>
<sequence length="185" mass="20851">MDLITEFKTNAQKAIDSLKEELKSIRTGRASPSLVENIIVETYNGSARLKVLELATINTEGPAVLAITPFDPSVLQDIERAILSSPIGLSPAVQGSKIIIKIPPLSEEQREKFIKLASSIVEEKKVQVRNARDDVRRNLKTTLEKKEISEDEKFRVEKEVDSLSQKAMEEIQLIRDRKEAEIREV</sequence>
<dbReference type="Proteomes" id="UP000178857">
    <property type="component" value="Unassembled WGS sequence"/>
</dbReference>
<dbReference type="AlphaFoldDB" id="A0A1F7JCL9"/>
<evidence type="ECO:0000256" key="2">
    <source>
        <dbReference type="ARBA" id="ARBA00022917"/>
    </source>
</evidence>
<accession>A0A1F7JCL9</accession>
<dbReference type="STRING" id="1802069.A2970_02355"/>
<evidence type="ECO:0000313" key="6">
    <source>
        <dbReference type="Proteomes" id="UP000178857"/>
    </source>
</evidence>
<keyword evidence="3" id="KW-0175">Coiled coil</keyword>
<comment type="caution">
    <text evidence="5">The sequence shown here is derived from an EMBL/GenBank/DDBJ whole genome shotgun (WGS) entry which is preliminary data.</text>
</comment>
<dbReference type="EMBL" id="MGAT01000002">
    <property type="protein sequence ID" value="OGK53361.1"/>
    <property type="molecule type" value="Genomic_DNA"/>
</dbReference>
<evidence type="ECO:0000259" key="4">
    <source>
        <dbReference type="Pfam" id="PF01765"/>
    </source>
</evidence>
<reference evidence="5 6" key="1">
    <citation type="journal article" date="2016" name="Nat. Commun.">
        <title>Thousands of microbial genomes shed light on interconnected biogeochemical processes in an aquifer system.</title>
        <authorList>
            <person name="Anantharaman K."/>
            <person name="Brown C.T."/>
            <person name="Hug L.A."/>
            <person name="Sharon I."/>
            <person name="Castelle C.J."/>
            <person name="Probst A.J."/>
            <person name="Thomas B.C."/>
            <person name="Singh A."/>
            <person name="Wilkins M.J."/>
            <person name="Karaoz U."/>
            <person name="Brodie E.L."/>
            <person name="Williams K.H."/>
            <person name="Hubbard S.S."/>
            <person name="Banfield J.F."/>
        </authorList>
    </citation>
    <scope>NUCLEOTIDE SEQUENCE [LARGE SCALE GENOMIC DNA]</scope>
</reference>
<evidence type="ECO:0000256" key="1">
    <source>
        <dbReference type="ARBA" id="ARBA00005912"/>
    </source>
</evidence>
<dbReference type="InterPro" id="IPR036191">
    <property type="entry name" value="RRF_sf"/>
</dbReference>
<dbReference type="SUPFAM" id="SSF55194">
    <property type="entry name" value="Ribosome recycling factor, RRF"/>
    <property type="match status" value="1"/>
</dbReference>
<evidence type="ECO:0000256" key="3">
    <source>
        <dbReference type="SAM" id="Coils"/>
    </source>
</evidence>
<gene>
    <name evidence="5" type="ORF">A2970_02355</name>
</gene>
<dbReference type="InterPro" id="IPR002661">
    <property type="entry name" value="Ribosome_recyc_fac"/>
</dbReference>
<comment type="similarity">
    <text evidence="1">Belongs to the RRF family.</text>
</comment>
<dbReference type="GO" id="GO:0006412">
    <property type="term" value="P:translation"/>
    <property type="evidence" value="ECO:0007669"/>
    <property type="project" value="UniProtKB-KW"/>
</dbReference>
<proteinExistence type="inferred from homology"/>
<dbReference type="InterPro" id="IPR023584">
    <property type="entry name" value="Ribosome_recyc_fac_dom"/>
</dbReference>
<feature type="coiled-coil region" evidence="3">
    <location>
        <begin position="132"/>
        <end position="166"/>
    </location>
</feature>
<dbReference type="FunFam" id="3.30.1360.40:FF:000001">
    <property type="entry name" value="Ribosome-recycling factor"/>
    <property type="match status" value="1"/>
</dbReference>
<feature type="domain" description="Ribosome recycling factor" evidence="4">
    <location>
        <begin position="18"/>
        <end position="182"/>
    </location>
</feature>
<dbReference type="Gene3D" id="3.30.1360.40">
    <property type="match status" value="1"/>
</dbReference>
<evidence type="ECO:0000313" key="5">
    <source>
        <dbReference type="EMBL" id="OGK53361.1"/>
    </source>
</evidence>
<dbReference type="PANTHER" id="PTHR20982">
    <property type="entry name" value="RIBOSOME RECYCLING FACTOR"/>
    <property type="match status" value="1"/>
</dbReference>
<protein>
    <submittedName>
        <fullName evidence="5">Ribosome recycling factor</fullName>
    </submittedName>
</protein>
<name>A0A1F7JCL9_9BACT</name>
<dbReference type="PANTHER" id="PTHR20982:SF3">
    <property type="entry name" value="MITOCHONDRIAL RIBOSOME RECYCLING FACTOR PSEUDO 1"/>
    <property type="match status" value="1"/>
</dbReference>
<dbReference type="NCBIfam" id="TIGR00496">
    <property type="entry name" value="frr"/>
    <property type="match status" value="1"/>
</dbReference>
<keyword evidence="2" id="KW-0648">Protein biosynthesis</keyword>
<dbReference type="Pfam" id="PF01765">
    <property type="entry name" value="RRF"/>
    <property type="match status" value="1"/>
</dbReference>
<dbReference type="GO" id="GO:0043023">
    <property type="term" value="F:ribosomal large subunit binding"/>
    <property type="evidence" value="ECO:0007669"/>
    <property type="project" value="TreeGrafter"/>
</dbReference>